<dbReference type="FunFam" id="1.10.10.10:FF:000079">
    <property type="entry name" value="GntR family transcriptional regulator"/>
    <property type="match status" value="1"/>
</dbReference>
<keyword evidence="1" id="KW-0805">Transcription regulation</keyword>
<evidence type="ECO:0000256" key="2">
    <source>
        <dbReference type="ARBA" id="ARBA00023125"/>
    </source>
</evidence>
<dbReference type="InterPro" id="IPR036388">
    <property type="entry name" value="WH-like_DNA-bd_sf"/>
</dbReference>
<name>A0A494XQK6_9BACL</name>
<evidence type="ECO:0000259" key="4">
    <source>
        <dbReference type="PROSITE" id="PS50949"/>
    </source>
</evidence>
<dbReference type="InterPro" id="IPR000524">
    <property type="entry name" value="Tscrpt_reg_HTH_GntR"/>
</dbReference>
<dbReference type="CDD" id="cd06267">
    <property type="entry name" value="PBP1_LacI_sugar_binding-like"/>
    <property type="match status" value="1"/>
</dbReference>
<dbReference type="Pfam" id="PF00392">
    <property type="entry name" value="GntR"/>
    <property type="match status" value="1"/>
</dbReference>
<dbReference type="EMBL" id="RBZM01000006">
    <property type="protein sequence ID" value="RKP52908.1"/>
    <property type="molecule type" value="Genomic_DNA"/>
</dbReference>
<dbReference type="SMART" id="SM00345">
    <property type="entry name" value="HTH_GNTR"/>
    <property type="match status" value="1"/>
</dbReference>
<keyword evidence="2" id="KW-0238">DNA-binding</keyword>
<dbReference type="GO" id="GO:0003700">
    <property type="term" value="F:DNA-binding transcription factor activity"/>
    <property type="evidence" value="ECO:0007669"/>
    <property type="project" value="InterPro"/>
</dbReference>
<dbReference type="InterPro" id="IPR028082">
    <property type="entry name" value="Peripla_BP_I"/>
</dbReference>
<dbReference type="OrthoDB" id="457376at2"/>
<dbReference type="SUPFAM" id="SSF53822">
    <property type="entry name" value="Periplasmic binding protein-like I"/>
    <property type="match status" value="1"/>
</dbReference>
<dbReference type="SUPFAM" id="SSF46785">
    <property type="entry name" value="Winged helix' DNA-binding domain"/>
    <property type="match status" value="1"/>
</dbReference>
<keyword evidence="6" id="KW-1185">Reference proteome</keyword>
<evidence type="ECO:0000256" key="3">
    <source>
        <dbReference type="ARBA" id="ARBA00023163"/>
    </source>
</evidence>
<organism evidence="5 6">
    <name type="scientific">Cohnella endophytica</name>
    <dbReference type="NCBI Taxonomy" id="2419778"/>
    <lineage>
        <taxon>Bacteria</taxon>
        <taxon>Bacillati</taxon>
        <taxon>Bacillota</taxon>
        <taxon>Bacilli</taxon>
        <taxon>Bacillales</taxon>
        <taxon>Paenibacillaceae</taxon>
        <taxon>Cohnella</taxon>
    </lineage>
</organism>
<evidence type="ECO:0000256" key="1">
    <source>
        <dbReference type="ARBA" id="ARBA00023015"/>
    </source>
</evidence>
<dbReference type="GO" id="GO:0000976">
    <property type="term" value="F:transcription cis-regulatory region binding"/>
    <property type="evidence" value="ECO:0007669"/>
    <property type="project" value="TreeGrafter"/>
</dbReference>
<dbReference type="Pfam" id="PF13377">
    <property type="entry name" value="Peripla_BP_3"/>
    <property type="match status" value="1"/>
</dbReference>
<dbReference type="Gene3D" id="1.10.10.10">
    <property type="entry name" value="Winged helix-like DNA-binding domain superfamily/Winged helix DNA-binding domain"/>
    <property type="match status" value="1"/>
</dbReference>
<dbReference type="InterPro" id="IPR036390">
    <property type="entry name" value="WH_DNA-bd_sf"/>
</dbReference>
<dbReference type="Proteomes" id="UP000282076">
    <property type="component" value="Unassembled WGS sequence"/>
</dbReference>
<dbReference type="PANTHER" id="PTHR30146:SF109">
    <property type="entry name" value="HTH-TYPE TRANSCRIPTIONAL REGULATOR GALS"/>
    <property type="match status" value="1"/>
</dbReference>
<accession>A0A494XQK6</accession>
<dbReference type="CDD" id="cd07377">
    <property type="entry name" value="WHTH_GntR"/>
    <property type="match status" value="1"/>
</dbReference>
<dbReference type="PANTHER" id="PTHR30146">
    <property type="entry name" value="LACI-RELATED TRANSCRIPTIONAL REPRESSOR"/>
    <property type="match status" value="1"/>
</dbReference>
<feature type="domain" description="HTH gntR-type" evidence="4">
    <location>
        <begin position="7"/>
        <end position="75"/>
    </location>
</feature>
<keyword evidence="3" id="KW-0804">Transcription</keyword>
<sequence>MMSNERQPLYMRIQEHFRDRITSGKLTDGDKIPTEKELMEEFNVSRITVANALTQLAKDGWIYRIPGRGSFVQGKSVPQPVEPSLSAGEEVNDIQPQAAPAAEAFKSVSANNRQMIGLLIPSLEDHFALRLIQGINSILDESRYYLAIVLTNHSKDREKEAIMELIQKGAVGLLIFPIDAETYNEEILALKMKNYPFVLIDRNLPGVETNVVSSDNYLGGQLAVSYLWDLGHRDIAIVTDSPLSTITVEGRIAGYMEALKQKNALINPTLILTEFTIDYKKGIDDRHPLYRYIRNKLATAYITLNAKLGLHIAAIAQRLDLRVPEDLSILTFDDPSSGIDESGAYTHIAQSELEIGKQAAEVLVGLLDHNDAPLGKYSKIILQPKLVVRKSTGPTSK</sequence>
<comment type="caution">
    <text evidence="5">The sequence shown here is derived from an EMBL/GenBank/DDBJ whole genome shotgun (WGS) entry which is preliminary data.</text>
</comment>
<gene>
    <name evidence="5" type="ORF">D7Z26_14225</name>
</gene>
<dbReference type="InterPro" id="IPR046335">
    <property type="entry name" value="LacI/GalR-like_sensor"/>
</dbReference>
<dbReference type="PROSITE" id="PS50949">
    <property type="entry name" value="HTH_GNTR"/>
    <property type="match status" value="1"/>
</dbReference>
<dbReference type="AlphaFoldDB" id="A0A494XQK6"/>
<evidence type="ECO:0000313" key="5">
    <source>
        <dbReference type="EMBL" id="RKP52908.1"/>
    </source>
</evidence>
<proteinExistence type="predicted"/>
<dbReference type="Gene3D" id="3.40.50.2300">
    <property type="match status" value="2"/>
</dbReference>
<dbReference type="PRINTS" id="PR00035">
    <property type="entry name" value="HTHGNTR"/>
</dbReference>
<protein>
    <submittedName>
        <fullName evidence="5">GntR family transcriptional regulator</fullName>
    </submittedName>
</protein>
<evidence type="ECO:0000313" key="6">
    <source>
        <dbReference type="Proteomes" id="UP000282076"/>
    </source>
</evidence>
<reference evidence="5 6" key="1">
    <citation type="submission" date="2018-10" db="EMBL/GenBank/DDBJ databases">
        <title>Cohnella sp. M2MS4P-1, whole genome shotgun sequence.</title>
        <authorList>
            <person name="Tuo L."/>
        </authorList>
    </citation>
    <scope>NUCLEOTIDE SEQUENCE [LARGE SCALE GENOMIC DNA]</scope>
    <source>
        <strain evidence="5 6">M2MS4P-1</strain>
    </source>
</reference>